<dbReference type="Gene3D" id="3.40.50.150">
    <property type="entry name" value="Vaccinia Virus protein VP39"/>
    <property type="match status" value="1"/>
</dbReference>
<dbReference type="Proteomes" id="UP001596540">
    <property type="component" value="Unassembled WGS sequence"/>
</dbReference>
<dbReference type="Pfam" id="PF13649">
    <property type="entry name" value="Methyltransf_25"/>
    <property type="match status" value="1"/>
</dbReference>
<accession>A0ABW2KNM7</accession>
<dbReference type="GO" id="GO:0008168">
    <property type="term" value="F:methyltransferase activity"/>
    <property type="evidence" value="ECO:0007669"/>
    <property type="project" value="UniProtKB-KW"/>
</dbReference>
<dbReference type="CDD" id="cd02440">
    <property type="entry name" value="AdoMet_MTases"/>
    <property type="match status" value="1"/>
</dbReference>
<reference evidence="3" key="1">
    <citation type="journal article" date="2019" name="Int. J. Syst. Evol. Microbiol.">
        <title>The Global Catalogue of Microorganisms (GCM) 10K type strain sequencing project: providing services to taxonomists for standard genome sequencing and annotation.</title>
        <authorList>
            <consortium name="The Broad Institute Genomics Platform"/>
            <consortium name="The Broad Institute Genome Sequencing Center for Infectious Disease"/>
            <person name="Wu L."/>
            <person name="Ma J."/>
        </authorList>
    </citation>
    <scope>NUCLEOTIDE SEQUENCE [LARGE SCALE GENOMIC DNA]</scope>
    <source>
        <strain evidence="3">CGMCC 4.7382</strain>
    </source>
</reference>
<evidence type="ECO:0000313" key="2">
    <source>
        <dbReference type="EMBL" id="MFC7331512.1"/>
    </source>
</evidence>
<proteinExistence type="predicted"/>
<comment type="caution">
    <text evidence="2">The sequence shown here is derived from an EMBL/GenBank/DDBJ whole genome shotgun (WGS) entry which is preliminary data.</text>
</comment>
<keyword evidence="2" id="KW-0489">Methyltransferase</keyword>
<keyword evidence="2" id="KW-0808">Transferase</keyword>
<name>A0ABW2KNM7_9ACTN</name>
<gene>
    <name evidence="2" type="ORF">ACFQRF_27580</name>
</gene>
<dbReference type="RefSeq" id="WP_379874399.1">
    <property type="nucleotide sequence ID" value="NZ_JBHTBH010000025.1"/>
</dbReference>
<organism evidence="2 3">
    <name type="scientific">Marinactinospora rubrisoli</name>
    <dbReference type="NCBI Taxonomy" id="2715399"/>
    <lineage>
        <taxon>Bacteria</taxon>
        <taxon>Bacillati</taxon>
        <taxon>Actinomycetota</taxon>
        <taxon>Actinomycetes</taxon>
        <taxon>Streptosporangiales</taxon>
        <taxon>Nocardiopsidaceae</taxon>
        <taxon>Marinactinospora</taxon>
    </lineage>
</organism>
<dbReference type="InterPro" id="IPR041698">
    <property type="entry name" value="Methyltransf_25"/>
</dbReference>
<dbReference type="InterPro" id="IPR029063">
    <property type="entry name" value="SAM-dependent_MTases_sf"/>
</dbReference>
<dbReference type="Gene3D" id="2.20.130.10">
    <property type="entry name" value="CAC2371-like domains"/>
    <property type="match status" value="1"/>
</dbReference>
<dbReference type="SUPFAM" id="SSF53335">
    <property type="entry name" value="S-adenosyl-L-methionine-dependent methyltransferases"/>
    <property type="match status" value="1"/>
</dbReference>
<evidence type="ECO:0000259" key="1">
    <source>
        <dbReference type="Pfam" id="PF13649"/>
    </source>
</evidence>
<keyword evidence="3" id="KW-1185">Reference proteome</keyword>
<feature type="domain" description="Methyltransferase" evidence="1">
    <location>
        <begin position="43"/>
        <end position="133"/>
    </location>
</feature>
<protein>
    <submittedName>
        <fullName evidence="2">Class I SAM-dependent DNA methyltransferase</fullName>
    </submittedName>
</protein>
<sequence length="237" mass="26313">MYGAELAEIYELVHRGRGKNYATETTEVAKHVWARKPDAVSLLDIACGTGGHLGFFAELFDDVQGLDMSEAMLDVARTRRPAGTLHLGDMRDFDLGRTFDAITCMFGSIGYLRSPAELDATLVRFARHLVGDGVVAVDPWWFPETFIEGYVSADVVTVAERTIARVSHSRRENGACRMQVHYVVADPRTGARHFDENHLISLFPRSAYEAAFTRAGLDVDYIEGVQAGRGLFVGQRR</sequence>
<dbReference type="EMBL" id="JBHTBH010000025">
    <property type="protein sequence ID" value="MFC7331512.1"/>
    <property type="molecule type" value="Genomic_DNA"/>
</dbReference>
<evidence type="ECO:0000313" key="3">
    <source>
        <dbReference type="Proteomes" id="UP001596540"/>
    </source>
</evidence>
<dbReference type="GO" id="GO:0032259">
    <property type="term" value="P:methylation"/>
    <property type="evidence" value="ECO:0007669"/>
    <property type="project" value="UniProtKB-KW"/>
</dbReference>